<dbReference type="Pfam" id="PF21362">
    <property type="entry name" value="Sina_RING"/>
    <property type="match status" value="1"/>
</dbReference>
<keyword evidence="8" id="KW-0833">Ubl conjugation pathway</keyword>
<evidence type="ECO:0000256" key="1">
    <source>
        <dbReference type="ARBA" id="ARBA00000900"/>
    </source>
</evidence>
<dbReference type="InterPro" id="IPR049548">
    <property type="entry name" value="Sina-like_RING"/>
</dbReference>
<dbReference type="EMBL" id="LT934124">
    <property type="protein sequence ID" value="VAI90975.1"/>
    <property type="molecule type" value="Genomic_DNA"/>
</dbReference>
<keyword evidence="7" id="KW-0863">Zinc-finger</keyword>
<proteinExistence type="inferred from homology"/>
<evidence type="ECO:0000256" key="2">
    <source>
        <dbReference type="ARBA" id="ARBA00004906"/>
    </source>
</evidence>
<dbReference type="PANTHER" id="PTHR10315">
    <property type="entry name" value="E3 UBIQUITIN PROTEIN LIGASE SIAH"/>
    <property type="match status" value="1"/>
</dbReference>
<evidence type="ECO:0000313" key="11">
    <source>
        <dbReference type="EMBL" id="VAI90975.1"/>
    </source>
</evidence>
<comment type="catalytic activity">
    <reaction evidence="1">
        <text>S-ubiquitinyl-[E2 ubiquitin-conjugating enzyme]-L-cysteine + [acceptor protein]-L-lysine = [E2 ubiquitin-conjugating enzyme]-L-cysteine + N(6)-ubiquitinyl-[acceptor protein]-L-lysine.</text>
        <dbReference type="EC" id="2.3.2.27"/>
    </reaction>
</comment>
<evidence type="ECO:0000313" key="12">
    <source>
        <dbReference type="Proteomes" id="UP000324705"/>
    </source>
</evidence>
<gene>
    <name evidence="11" type="ORF">TRITD_7Bv1G171980</name>
</gene>
<dbReference type="GO" id="GO:0005737">
    <property type="term" value="C:cytoplasm"/>
    <property type="evidence" value="ECO:0007669"/>
    <property type="project" value="TreeGrafter"/>
</dbReference>
<dbReference type="EC" id="2.3.2.27" evidence="4"/>
<evidence type="ECO:0000256" key="8">
    <source>
        <dbReference type="ARBA" id="ARBA00022786"/>
    </source>
</evidence>
<dbReference type="Pfam" id="PF21361">
    <property type="entry name" value="Sina_ZnF"/>
    <property type="match status" value="1"/>
</dbReference>
<evidence type="ECO:0000259" key="10">
    <source>
        <dbReference type="Pfam" id="PF21362"/>
    </source>
</evidence>
<evidence type="ECO:0000256" key="7">
    <source>
        <dbReference type="ARBA" id="ARBA00022771"/>
    </source>
</evidence>
<sequence>MYPPIHRCSNGQTICSECKPRVHNGRPTCRSELGNIRCLALEKVGVSLDFMSKFQNFGCLGMYPYYCKLKHESECQYRPYTGPYAGSVCTVSDDIPYQISECSPN</sequence>
<dbReference type="InterPro" id="IPR013083">
    <property type="entry name" value="Znf_RING/FYVE/PHD"/>
</dbReference>
<dbReference type="AlphaFoldDB" id="A0A9R1C3F8"/>
<keyword evidence="6" id="KW-0479">Metal-binding</keyword>
<evidence type="ECO:0000256" key="6">
    <source>
        <dbReference type="ARBA" id="ARBA00022723"/>
    </source>
</evidence>
<dbReference type="InterPro" id="IPR052088">
    <property type="entry name" value="E3_ubiquitin-ligase_SINA"/>
</dbReference>
<keyword evidence="5" id="KW-0808">Transferase</keyword>
<name>A0A9R1C3F8_TRITD</name>
<reference evidence="11 12" key="1">
    <citation type="submission" date="2017-09" db="EMBL/GenBank/DDBJ databases">
        <authorList>
            <consortium name="International Durum Wheat Genome Sequencing Consortium (IDWGSC)"/>
            <person name="Milanesi L."/>
        </authorList>
    </citation>
    <scope>NUCLEOTIDE SEQUENCE [LARGE SCALE GENOMIC DNA]</scope>
    <source>
        <strain evidence="12">cv. Svevo</strain>
    </source>
</reference>
<evidence type="ECO:0000256" key="5">
    <source>
        <dbReference type="ARBA" id="ARBA00022679"/>
    </source>
</evidence>
<dbReference type="GO" id="GO:0061630">
    <property type="term" value="F:ubiquitin protein ligase activity"/>
    <property type="evidence" value="ECO:0007669"/>
    <property type="project" value="UniProtKB-EC"/>
</dbReference>
<dbReference type="Gene3D" id="3.30.40.10">
    <property type="entry name" value="Zinc/RING finger domain, C3HC4 (zinc finger)"/>
    <property type="match status" value="1"/>
</dbReference>
<evidence type="ECO:0000256" key="3">
    <source>
        <dbReference type="ARBA" id="ARBA00009119"/>
    </source>
</evidence>
<keyword evidence="12" id="KW-1185">Reference proteome</keyword>
<dbReference type="Proteomes" id="UP000324705">
    <property type="component" value="Chromosome 7B"/>
</dbReference>
<dbReference type="GO" id="GO:0008270">
    <property type="term" value="F:zinc ion binding"/>
    <property type="evidence" value="ECO:0007669"/>
    <property type="project" value="UniProtKB-KW"/>
</dbReference>
<protein>
    <recommendedName>
        <fullName evidence="4">RING-type E3 ubiquitin transferase</fullName>
        <ecNumber evidence="4">2.3.2.27</ecNumber>
    </recommendedName>
</protein>
<accession>A0A9R1C3F8</accession>
<dbReference type="Gramene" id="TRITD7Bv1G171980.1">
    <property type="protein sequence ID" value="TRITD7Bv1G171980.1"/>
    <property type="gene ID" value="TRITD7Bv1G171980"/>
</dbReference>
<dbReference type="FunFam" id="3.30.40.10:FF:000041">
    <property type="entry name" value="E3 ubiquitin-protein ligase SINAT3"/>
    <property type="match status" value="1"/>
</dbReference>
<comment type="similarity">
    <text evidence="3">Belongs to the SINA (Seven in absentia) family.</text>
</comment>
<dbReference type="PANTHER" id="PTHR10315:SF134">
    <property type="entry name" value="RING-TYPE E3 UBIQUITIN TRANSFERASE"/>
    <property type="match status" value="1"/>
</dbReference>
<comment type="pathway">
    <text evidence="2">Protein modification; protein ubiquitination.</text>
</comment>
<evidence type="ECO:0000256" key="4">
    <source>
        <dbReference type="ARBA" id="ARBA00012483"/>
    </source>
</evidence>
<organism evidence="11 12">
    <name type="scientific">Triticum turgidum subsp. durum</name>
    <name type="common">Durum wheat</name>
    <name type="synonym">Triticum durum</name>
    <dbReference type="NCBI Taxonomy" id="4567"/>
    <lineage>
        <taxon>Eukaryota</taxon>
        <taxon>Viridiplantae</taxon>
        <taxon>Streptophyta</taxon>
        <taxon>Embryophyta</taxon>
        <taxon>Tracheophyta</taxon>
        <taxon>Spermatophyta</taxon>
        <taxon>Magnoliopsida</taxon>
        <taxon>Liliopsida</taxon>
        <taxon>Poales</taxon>
        <taxon>Poaceae</taxon>
        <taxon>BOP clade</taxon>
        <taxon>Pooideae</taxon>
        <taxon>Triticodae</taxon>
        <taxon>Triticeae</taxon>
        <taxon>Triticinae</taxon>
        <taxon>Triticum</taxon>
    </lineage>
</organism>
<feature type="domain" description="E3 ubiquitin-protein ligase Sina-like RING finger" evidence="10">
    <location>
        <begin position="1"/>
        <end position="29"/>
    </location>
</feature>
<keyword evidence="9" id="KW-0862">Zinc</keyword>
<evidence type="ECO:0000256" key="9">
    <source>
        <dbReference type="ARBA" id="ARBA00022833"/>
    </source>
</evidence>